<feature type="compositionally biased region" description="Acidic residues" evidence="3">
    <location>
        <begin position="37"/>
        <end position="50"/>
    </location>
</feature>
<accession>A0A4D6HM21</accession>
<dbReference type="AlphaFoldDB" id="A0A4D6HM21"/>
<organism evidence="5 6">
    <name type="scientific">Natronorubrum bangense</name>
    <dbReference type="NCBI Taxonomy" id="61858"/>
    <lineage>
        <taxon>Archaea</taxon>
        <taxon>Methanobacteriati</taxon>
        <taxon>Methanobacteriota</taxon>
        <taxon>Stenosarchaea group</taxon>
        <taxon>Halobacteria</taxon>
        <taxon>Halobacteriales</taxon>
        <taxon>Natrialbaceae</taxon>
        <taxon>Natronorubrum</taxon>
    </lineage>
</organism>
<dbReference type="GO" id="GO:0009055">
    <property type="term" value="F:electron transfer activity"/>
    <property type="evidence" value="ECO:0007669"/>
    <property type="project" value="InterPro"/>
</dbReference>
<dbReference type="GO" id="GO:0005507">
    <property type="term" value="F:copper ion binding"/>
    <property type="evidence" value="ECO:0007669"/>
    <property type="project" value="InterPro"/>
</dbReference>
<feature type="region of interest" description="Disordered" evidence="3">
    <location>
        <begin position="206"/>
        <end position="228"/>
    </location>
</feature>
<feature type="region of interest" description="Disordered" evidence="3">
    <location>
        <begin position="30"/>
        <end position="69"/>
    </location>
</feature>
<dbReference type="InterPro" id="IPR000923">
    <property type="entry name" value="BlueCu_1"/>
</dbReference>
<protein>
    <recommendedName>
        <fullName evidence="4">Blue (type 1) copper domain-containing protein</fullName>
    </recommendedName>
</protein>
<proteinExistence type="predicted"/>
<evidence type="ECO:0000313" key="5">
    <source>
        <dbReference type="EMBL" id="QCC54102.1"/>
    </source>
</evidence>
<reference evidence="5 6" key="1">
    <citation type="journal article" date="2019" name="Nat. Commun.">
        <title>A new type of DNA phosphorothioation-based antiviral system in archaea.</title>
        <authorList>
            <person name="Xiong L."/>
            <person name="Liu S."/>
            <person name="Chen S."/>
            <person name="Xiao Y."/>
            <person name="Zhu B."/>
            <person name="Gao Y."/>
            <person name="Zhang Y."/>
            <person name="Chen B."/>
            <person name="Luo J."/>
            <person name="Deng Z."/>
            <person name="Chen X."/>
            <person name="Wang L."/>
            <person name="Chen S."/>
        </authorList>
    </citation>
    <scope>NUCLEOTIDE SEQUENCE [LARGE SCALE GENOMIC DNA]</scope>
    <source>
        <strain evidence="5 6">JCM 10635</strain>
    </source>
</reference>
<dbReference type="Proteomes" id="UP000296822">
    <property type="component" value="Chromosome"/>
</dbReference>
<dbReference type="InterPro" id="IPR008972">
    <property type="entry name" value="Cupredoxin"/>
</dbReference>
<evidence type="ECO:0000256" key="2">
    <source>
        <dbReference type="ARBA" id="ARBA00023008"/>
    </source>
</evidence>
<dbReference type="GeneID" id="39850817"/>
<dbReference type="RefSeq" id="WP_006065997.1">
    <property type="nucleotide sequence ID" value="NZ_CP031305.1"/>
</dbReference>
<dbReference type="Gene3D" id="2.60.40.420">
    <property type="entry name" value="Cupredoxins - blue copper proteins"/>
    <property type="match status" value="1"/>
</dbReference>
<evidence type="ECO:0000313" key="6">
    <source>
        <dbReference type="Proteomes" id="UP000296822"/>
    </source>
</evidence>
<dbReference type="PROSITE" id="PS51257">
    <property type="entry name" value="PROKAR_LIPOPROTEIN"/>
    <property type="match status" value="1"/>
</dbReference>
<dbReference type="EMBL" id="CP031305">
    <property type="protein sequence ID" value="QCC54102.1"/>
    <property type="molecule type" value="Genomic_DNA"/>
</dbReference>
<name>A0A4D6HM21_9EURY</name>
<evidence type="ECO:0000256" key="1">
    <source>
        <dbReference type="ARBA" id="ARBA00022723"/>
    </source>
</evidence>
<dbReference type="SUPFAM" id="SSF49503">
    <property type="entry name" value="Cupredoxins"/>
    <property type="match status" value="1"/>
</dbReference>
<evidence type="ECO:0000256" key="3">
    <source>
        <dbReference type="SAM" id="MobiDB-lite"/>
    </source>
</evidence>
<feature type="domain" description="Blue (type 1) copper" evidence="4">
    <location>
        <begin position="89"/>
        <end position="174"/>
    </location>
</feature>
<evidence type="ECO:0000259" key="4">
    <source>
        <dbReference type="Pfam" id="PF00127"/>
    </source>
</evidence>
<keyword evidence="2" id="KW-0186">Copper</keyword>
<dbReference type="Pfam" id="PF00127">
    <property type="entry name" value="Copper-bind"/>
    <property type="match status" value="1"/>
</dbReference>
<dbReference type="KEGG" id="nbg:DV706_06110"/>
<keyword evidence="1" id="KW-0479">Metal-binding</keyword>
<gene>
    <name evidence="5" type="ORF">DV706_06110</name>
</gene>
<sequence length="228" mass="24642">MTKNTNKSDSSGSNRRTFLAATAVGSTLLAGCLSSDDGGDDGGDNNDEPTAELHERYGYPTTEGEEPPVEPDHEVDLLMDQPEQGPPVFYFEPVGLAVESGDVVQFNFNSPDHAVTTFHEAFGRSHRAPEGAEALSSPMMAVGTNWLAEFEAEGIWDLYCPPHESMGMGMRIVVDETTGPATEPAGEMEYVPGESLPPEEQLAKTYDNEALEPETILEEGSVAWDDLE</sequence>